<gene>
    <name evidence="9" type="ORF">FC24_GL001749</name>
</gene>
<evidence type="ECO:0000256" key="3">
    <source>
        <dbReference type="ARBA" id="ARBA00022692"/>
    </source>
</evidence>
<sequence>MATLLESITSITGGQIIMILIGLLLIYLGIKKEYEPTLLVPMGLGTILVNFPKTGVLTQVTGGTKAIGVLDVLFKAGIDTELFPLLIFIGIGAMIDFGPLLQKPFMLLFGAAAQFGIFFTVLVAVFFGFNIQEAASIGIIGAADGPTSIFVSNQLAPNLLGAITVAAYSYMALVPIIQPAAIKLVTTKKERRIRMTYRAENVSKTTKILFPIIITVLAGLIAPTALPLVGFLMFGNLLRECGVLDRLSQTAQNELVNIVSILLGLTIAVKLQANLFLNVQTLLIICFGLVAFIMDSVGGVLFAKLLNLFRKQKINPMIGAAGISAFPMSSRVIQKMATDEDPQNFVLMYAVGANVSGQIASVIAGGLLLAFFS</sequence>
<evidence type="ECO:0000256" key="4">
    <source>
        <dbReference type="ARBA" id="ARBA00022967"/>
    </source>
</evidence>
<keyword evidence="2 7" id="KW-1003">Cell membrane</keyword>
<evidence type="ECO:0000256" key="5">
    <source>
        <dbReference type="ARBA" id="ARBA00022989"/>
    </source>
</evidence>
<dbReference type="STRING" id="1423796.FC24_GL001749"/>
<dbReference type="PIRSF" id="PIRSF015658">
    <property type="entry name" value="MmdB_OadB"/>
    <property type="match status" value="1"/>
</dbReference>
<evidence type="ECO:0000256" key="1">
    <source>
        <dbReference type="ARBA" id="ARBA00004651"/>
    </source>
</evidence>
<keyword evidence="4" id="KW-1278">Translocase</keyword>
<feature type="transmembrane region" description="Helical" evidence="8">
    <location>
        <begin position="159"/>
        <end position="182"/>
    </location>
</feature>
<keyword evidence="7" id="KW-0813">Transport</keyword>
<dbReference type="GO" id="GO:0005886">
    <property type="term" value="C:plasma membrane"/>
    <property type="evidence" value="ECO:0007669"/>
    <property type="project" value="UniProtKB-SubCell"/>
</dbReference>
<keyword evidence="5 8" id="KW-1133">Transmembrane helix</keyword>
<accession>A0A0R2D7Q4</accession>
<organism evidence="9 10">
    <name type="scientific">Loigolactobacillus rennini DSM 20253</name>
    <dbReference type="NCBI Taxonomy" id="1423796"/>
    <lineage>
        <taxon>Bacteria</taxon>
        <taxon>Bacillati</taxon>
        <taxon>Bacillota</taxon>
        <taxon>Bacilli</taxon>
        <taxon>Lactobacillales</taxon>
        <taxon>Lactobacillaceae</taxon>
        <taxon>Loigolactobacillus</taxon>
    </lineage>
</organism>
<proteinExistence type="predicted"/>
<dbReference type="GO" id="GO:0016829">
    <property type="term" value="F:lyase activity"/>
    <property type="evidence" value="ECO:0007669"/>
    <property type="project" value="InterPro"/>
</dbReference>
<keyword evidence="7" id="KW-0739">Sodium transport</keyword>
<evidence type="ECO:0000313" key="10">
    <source>
        <dbReference type="Proteomes" id="UP000051638"/>
    </source>
</evidence>
<keyword evidence="3 8" id="KW-0812">Transmembrane</keyword>
<feature type="transmembrane region" description="Helical" evidence="8">
    <location>
        <begin position="12"/>
        <end position="30"/>
    </location>
</feature>
<dbReference type="EMBL" id="AYYI01000005">
    <property type="protein sequence ID" value="KRM99917.1"/>
    <property type="molecule type" value="Genomic_DNA"/>
</dbReference>
<evidence type="ECO:0000313" key="9">
    <source>
        <dbReference type="EMBL" id="KRM99917.1"/>
    </source>
</evidence>
<feature type="transmembrane region" description="Helical" evidence="8">
    <location>
        <begin position="279"/>
        <end position="302"/>
    </location>
</feature>
<feature type="transmembrane region" description="Helical" evidence="8">
    <location>
        <begin position="208"/>
        <end position="234"/>
    </location>
</feature>
<evidence type="ECO:0000256" key="2">
    <source>
        <dbReference type="ARBA" id="ARBA00022475"/>
    </source>
</evidence>
<dbReference type="RefSeq" id="WP_057872983.1">
    <property type="nucleotide sequence ID" value="NZ_AYYI01000005.1"/>
</dbReference>
<name>A0A0R2D7Q4_9LACO</name>
<keyword evidence="10" id="KW-1185">Reference proteome</keyword>
<dbReference type="Proteomes" id="UP000051638">
    <property type="component" value="Unassembled WGS sequence"/>
</dbReference>
<dbReference type="NCBIfam" id="TIGR01109">
    <property type="entry name" value="Na_pump_decarbB"/>
    <property type="match status" value="1"/>
</dbReference>
<feature type="transmembrane region" description="Helical" evidence="8">
    <location>
        <begin position="107"/>
        <end position="129"/>
    </location>
</feature>
<keyword evidence="6 7" id="KW-0472">Membrane</keyword>
<dbReference type="AlphaFoldDB" id="A0A0R2D7Q4"/>
<evidence type="ECO:0000256" key="7">
    <source>
        <dbReference type="PIRNR" id="PIRNR015658"/>
    </source>
</evidence>
<keyword evidence="7" id="KW-0406">Ion transport</keyword>
<dbReference type="PANTHER" id="PTHR35806:SF1">
    <property type="entry name" value="OXALOACETATE DECARBOXYLASE BETA CHAIN 2"/>
    <property type="match status" value="1"/>
</dbReference>
<comment type="subcellular location">
    <subcellularLocation>
        <location evidence="1">Cell membrane</location>
        <topology evidence="1">Multi-pass membrane protein</topology>
    </subcellularLocation>
</comment>
<dbReference type="GO" id="GO:0006814">
    <property type="term" value="P:sodium ion transport"/>
    <property type="evidence" value="ECO:0007669"/>
    <property type="project" value="UniProtKB-UniRule"/>
</dbReference>
<feature type="transmembrane region" description="Helical" evidence="8">
    <location>
        <begin position="345"/>
        <end position="372"/>
    </location>
</feature>
<reference evidence="9 10" key="1">
    <citation type="journal article" date="2015" name="Genome Announc.">
        <title>Expanding the biotechnology potential of lactobacilli through comparative genomics of 213 strains and associated genera.</title>
        <authorList>
            <person name="Sun Z."/>
            <person name="Harris H.M."/>
            <person name="McCann A."/>
            <person name="Guo C."/>
            <person name="Argimon S."/>
            <person name="Zhang W."/>
            <person name="Yang X."/>
            <person name="Jeffery I.B."/>
            <person name="Cooney J.C."/>
            <person name="Kagawa T.F."/>
            <person name="Liu W."/>
            <person name="Song Y."/>
            <person name="Salvetti E."/>
            <person name="Wrobel A."/>
            <person name="Rasinkangas P."/>
            <person name="Parkhill J."/>
            <person name="Rea M.C."/>
            <person name="O'Sullivan O."/>
            <person name="Ritari J."/>
            <person name="Douillard F.P."/>
            <person name="Paul Ross R."/>
            <person name="Yang R."/>
            <person name="Briner A.E."/>
            <person name="Felis G.E."/>
            <person name="de Vos W.M."/>
            <person name="Barrangou R."/>
            <person name="Klaenhammer T.R."/>
            <person name="Caufield P.W."/>
            <person name="Cui Y."/>
            <person name="Zhang H."/>
            <person name="O'Toole P.W."/>
        </authorList>
    </citation>
    <scope>NUCLEOTIDE SEQUENCE [LARGE SCALE GENOMIC DNA]</scope>
    <source>
        <strain evidence="9 10">DSM 20253</strain>
    </source>
</reference>
<dbReference type="PATRIC" id="fig|1423796.3.peg.1777"/>
<evidence type="ECO:0000256" key="8">
    <source>
        <dbReference type="SAM" id="Phobius"/>
    </source>
</evidence>
<dbReference type="InterPro" id="IPR005661">
    <property type="entry name" value="OadB_MmdB"/>
</dbReference>
<feature type="transmembrane region" description="Helical" evidence="8">
    <location>
        <begin position="82"/>
        <end position="101"/>
    </location>
</feature>
<dbReference type="Pfam" id="PF03977">
    <property type="entry name" value="OAD_beta"/>
    <property type="match status" value="1"/>
</dbReference>
<evidence type="ECO:0000256" key="6">
    <source>
        <dbReference type="ARBA" id="ARBA00023136"/>
    </source>
</evidence>
<comment type="caution">
    <text evidence="9">The sequence shown here is derived from an EMBL/GenBank/DDBJ whole genome shotgun (WGS) entry which is preliminary data.</text>
</comment>
<keyword evidence="7" id="KW-0915">Sodium</keyword>
<dbReference type="PANTHER" id="PTHR35806">
    <property type="entry name" value="OXALOACETATE DECARBOXYLASE BETA CHAIN 2"/>
    <property type="match status" value="1"/>
</dbReference>
<dbReference type="OrthoDB" id="9783838at2"/>
<protein>
    <submittedName>
        <fullName evidence="9">Na+-transporting methylmalonyl-CoA oxaloacetate decarboxylase, beta subunit</fullName>
    </submittedName>
</protein>